<dbReference type="EMBL" id="CAUYUJ010000912">
    <property type="protein sequence ID" value="CAK0793170.1"/>
    <property type="molecule type" value="Genomic_DNA"/>
</dbReference>
<dbReference type="NCBIfam" id="NF006330">
    <property type="entry name" value="PRK08560.1"/>
    <property type="match status" value="1"/>
</dbReference>
<evidence type="ECO:0000256" key="1">
    <source>
        <dbReference type="ARBA" id="ARBA00013160"/>
    </source>
</evidence>
<reference evidence="11" key="1">
    <citation type="submission" date="2023-10" db="EMBL/GenBank/DDBJ databases">
        <authorList>
            <person name="Chen Y."/>
            <person name="Shah S."/>
            <person name="Dougan E. K."/>
            <person name="Thang M."/>
            <person name="Chan C."/>
        </authorList>
    </citation>
    <scope>NUCLEOTIDE SEQUENCE [LARGE SCALE GENOMIC DNA]</scope>
</reference>
<dbReference type="Pfam" id="PF00579">
    <property type="entry name" value="tRNA-synt_1b"/>
    <property type="match status" value="1"/>
</dbReference>
<dbReference type="Gene3D" id="3.40.50.620">
    <property type="entry name" value="HUPs"/>
    <property type="match status" value="2"/>
</dbReference>
<organism evidence="11 12">
    <name type="scientific">Prorocentrum cordatum</name>
    <dbReference type="NCBI Taxonomy" id="2364126"/>
    <lineage>
        <taxon>Eukaryota</taxon>
        <taxon>Sar</taxon>
        <taxon>Alveolata</taxon>
        <taxon>Dinophyceae</taxon>
        <taxon>Prorocentrales</taxon>
        <taxon>Prorocentraceae</taxon>
        <taxon>Prorocentrum</taxon>
    </lineage>
</organism>
<evidence type="ECO:0000256" key="2">
    <source>
        <dbReference type="ARBA" id="ARBA00022598"/>
    </source>
</evidence>
<evidence type="ECO:0000256" key="6">
    <source>
        <dbReference type="ARBA" id="ARBA00023146"/>
    </source>
</evidence>
<comment type="catalytic activity">
    <reaction evidence="8">
        <text>tRNA(Tyr) + L-tyrosine + ATP = L-tyrosyl-tRNA(Tyr) + AMP + diphosphate + H(+)</text>
        <dbReference type="Rhea" id="RHEA:10220"/>
        <dbReference type="Rhea" id="RHEA-COMP:9706"/>
        <dbReference type="Rhea" id="RHEA-COMP:9707"/>
        <dbReference type="ChEBI" id="CHEBI:15378"/>
        <dbReference type="ChEBI" id="CHEBI:30616"/>
        <dbReference type="ChEBI" id="CHEBI:33019"/>
        <dbReference type="ChEBI" id="CHEBI:58315"/>
        <dbReference type="ChEBI" id="CHEBI:78442"/>
        <dbReference type="ChEBI" id="CHEBI:78536"/>
        <dbReference type="ChEBI" id="CHEBI:456215"/>
        <dbReference type="EC" id="6.1.1.1"/>
    </reaction>
</comment>
<dbReference type="PANTHER" id="PTHR46264">
    <property type="entry name" value="TYROSINE-TRNA LIGASE"/>
    <property type="match status" value="1"/>
</dbReference>
<comment type="caution">
    <text evidence="11">The sequence shown here is derived from an EMBL/GenBank/DDBJ whole genome shotgun (WGS) entry which is preliminary data.</text>
</comment>
<feature type="non-terminal residue" evidence="11">
    <location>
        <position position="1"/>
    </location>
</feature>
<accession>A0ABN9PN83</accession>
<evidence type="ECO:0000256" key="8">
    <source>
        <dbReference type="ARBA" id="ARBA00048248"/>
    </source>
</evidence>
<evidence type="ECO:0000256" key="7">
    <source>
        <dbReference type="ARBA" id="ARBA00033323"/>
    </source>
</evidence>
<evidence type="ECO:0000256" key="3">
    <source>
        <dbReference type="ARBA" id="ARBA00022741"/>
    </source>
</evidence>
<comment type="similarity">
    <text evidence="9">Belongs to the class-I aminoacyl-tRNA synthetase family.</text>
</comment>
<keyword evidence="3 9" id="KW-0547">Nucleotide-binding</keyword>
<keyword evidence="4 9" id="KW-0067">ATP-binding</keyword>
<feature type="region of interest" description="Disordered" evidence="10">
    <location>
        <begin position="41"/>
        <end position="75"/>
    </location>
</feature>
<protein>
    <recommendedName>
        <fullName evidence="1">tyrosine--tRNA ligase</fullName>
        <ecNumber evidence="1">6.1.1.1</ecNumber>
    </recommendedName>
    <alternativeName>
        <fullName evidence="7">Tyrosyl-tRNA synthetase</fullName>
    </alternativeName>
</protein>
<evidence type="ECO:0000313" key="11">
    <source>
        <dbReference type="EMBL" id="CAK0793170.1"/>
    </source>
</evidence>
<proteinExistence type="inferred from homology"/>
<evidence type="ECO:0000256" key="4">
    <source>
        <dbReference type="ARBA" id="ARBA00022840"/>
    </source>
</evidence>
<dbReference type="EC" id="6.1.1.1" evidence="1"/>
<keyword evidence="12" id="KW-1185">Reference proteome</keyword>
<evidence type="ECO:0000256" key="10">
    <source>
        <dbReference type="SAM" id="MobiDB-lite"/>
    </source>
</evidence>
<dbReference type="PANTHER" id="PTHR46264:SF4">
    <property type="entry name" value="TYROSINE--TRNA LIGASE, CYTOPLASMIC"/>
    <property type="match status" value="1"/>
</dbReference>
<dbReference type="InterPro" id="IPR002305">
    <property type="entry name" value="aa-tRNA-synth_Ic"/>
</dbReference>
<evidence type="ECO:0000256" key="9">
    <source>
        <dbReference type="RuleBase" id="RU363036"/>
    </source>
</evidence>
<sequence>AMRRAGALLYRGRAPIGRQSLPRSAPLAGGPACPGLRRVVPPLGPRADPSSAVTRQPGRTRAAATSVLASEKTTDSEQDATELDWKFDLVRSVGEECQTEKELRNLLEKKPDFVLYDGFEPSGRMHIAQGVFKTINVNKCTKAGGTFIFWVADWFALMNDKMGGDLEKIKTVGKYLIEVWKASGMDMSRVKFLWSSEEISSKAEAYWGQALDVACRTTLARVKKCCQIMGRQEDKLTAAQILYPIMQCADIFFLRADVCQLGVDQRKVNMLARDYCDAAGRKLKPVILSHHMLLGLKKGQAKMSKSDPDSAIFMEDAPEDVARKVRNAYCPKLAEEMPETEALCASKQT</sequence>
<keyword evidence="2 9" id="KW-0436">Ligase</keyword>
<dbReference type="InterPro" id="IPR050489">
    <property type="entry name" value="Tyr-tRNA_synthase"/>
</dbReference>
<evidence type="ECO:0000313" key="12">
    <source>
        <dbReference type="Proteomes" id="UP001189429"/>
    </source>
</evidence>
<dbReference type="InterPro" id="IPR014729">
    <property type="entry name" value="Rossmann-like_a/b/a_fold"/>
</dbReference>
<name>A0ABN9PN83_9DINO</name>
<dbReference type="SUPFAM" id="SSF52374">
    <property type="entry name" value="Nucleotidylyl transferase"/>
    <property type="match status" value="1"/>
</dbReference>
<dbReference type="Proteomes" id="UP001189429">
    <property type="component" value="Unassembled WGS sequence"/>
</dbReference>
<keyword evidence="5 9" id="KW-0648">Protein biosynthesis</keyword>
<evidence type="ECO:0000256" key="5">
    <source>
        <dbReference type="ARBA" id="ARBA00022917"/>
    </source>
</evidence>
<keyword evidence="6 9" id="KW-0030">Aminoacyl-tRNA synthetase</keyword>
<gene>
    <name evidence="11" type="ORF">PCOR1329_LOCUS3555</name>
</gene>